<dbReference type="Proteomes" id="UP000218824">
    <property type="component" value="Chromosome"/>
</dbReference>
<reference evidence="2 3" key="1">
    <citation type="journal article" date="2017" name="DNA Res.">
        <title>Complete genome sequence and expression profile of the commercial lytic enzyme producer Lysobacter enzymogenes M497-1.</title>
        <authorList>
            <person name="Takami H."/>
            <person name="Toyoda A."/>
            <person name="Uchiyama I."/>
            <person name="Itoh T."/>
            <person name="Takaki Y."/>
            <person name="Arai W."/>
            <person name="Nishi S."/>
            <person name="Kawai M."/>
            <person name="Shinya K."/>
            <person name="Ikeda H."/>
        </authorList>
    </citation>
    <scope>NUCLEOTIDE SEQUENCE [LARGE SCALE GENOMIC DNA]</scope>
    <source>
        <strain evidence="2 3">M497-1</strain>
    </source>
</reference>
<sequence>MSGRVEVSVYASVEASYAAEDLPTVIPAKAGIHFDLALHGLRAGSARATAGSAQATAKWIPAFAGMTVRGARRRPQGRAGEAAPLRLPPAPGRARKTRRPRIR</sequence>
<protein>
    <submittedName>
        <fullName evidence="2">Uncharacterized protein</fullName>
    </submittedName>
</protein>
<evidence type="ECO:0000256" key="1">
    <source>
        <dbReference type="SAM" id="MobiDB-lite"/>
    </source>
</evidence>
<name>A0AAU9B434_LYSEN</name>
<feature type="region of interest" description="Disordered" evidence="1">
    <location>
        <begin position="70"/>
        <end position="103"/>
    </location>
</feature>
<organism evidence="2 3">
    <name type="scientific">Lysobacter enzymogenes</name>
    <dbReference type="NCBI Taxonomy" id="69"/>
    <lineage>
        <taxon>Bacteria</taxon>
        <taxon>Pseudomonadati</taxon>
        <taxon>Pseudomonadota</taxon>
        <taxon>Gammaproteobacteria</taxon>
        <taxon>Lysobacterales</taxon>
        <taxon>Lysobacteraceae</taxon>
        <taxon>Lysobacter</taxon>
    </lineage>
</organism>
<evidence type="ECO:0000313" key="2">
    <source>
        <dbReference type="EMBL" id="BAV99086.1"/>
    </source>
</evidence>
<dbReference type="KEGG" id="lem:LEN_3599"/>
<dbReference type="AlphaFoldDB" id="A0AAU9B434"/>
<dbReference type="EMBL" id="AP014940">
    <property type="protein sequence ID" value="BAV99086.1"/>
    <property type="molecule type" value="Genomic_DNA"/>
</dbReference>
<proteinExistence type="predicted"/>
<feature type="compositionally biased region" description="Basic residues" evidence="1">
    <location>
        <begin position="93"/>
        <end position="103"/>
    </location>
</feature>
<evidence type="ECO:0000313" key="3">
    <source>
        <dbReference type="Proteomes" id="UP000218824"/>
    </source>
</evidence>
<gene>
    <name evidence="2" type="ORF">LEN_3599</name>
</gene>
<accession>A0AAU9B434</accession>